<reference evidence="1" key="1">
    <citation type="submission" date="2022-01" db="EMBL/GenBank/DDBJ databases">
        <title>Genome Sequence Resource for Two Populations of Ditylenchus destructor, the Migratory Endoparasitic Phytonematode.</title>
        <authorList>
            <person name="Zhang H."/>
            <person name="Lin R."/>
            <person name="Xie B."/>
        </authorList>
    </citation>
    <scope>NUCLEOTIDE SEQUENCE</scope>
    <source>
        <strain evidence="1">BazhouSP</strain>
    </source>
</reference>
<organism evidence="1 2">
    <name type="scientific">Ditylenchus destructor</name>
    <dbReference type="NCBI Taxonomy" id="166010"/>
    <lineage>
        <taxon>Eukaryota</taxon>
        <taxon>Metazoa</taxon>
        <taxon>Ecdysozoa</taxon>
        <taxon>Nematoda</taxon>
        <taxon>Chromadorea</taxon>
        <taxon>Rhabditida</taxon>
        <taxon>Tylenchina</taxon>
        <taxon>Tylenchomorpha</taxon>
        <taxon>Sphaerularioidea</taxon>
        <taxon>Anguinidae</taxon>
        <taxon>Anguininae</taxon>
        <taxon>Ditylenchus</taxon>
    </lineage>
</organism>
<sequence>MRSESQASSETPTQYMLGANSNGLLNANCFDAKVQLQVDHLTNYHCSNTMSQIIRDANLTFRKDGTKELRGGGMIGGRLVSGKGHVTADGGVKLILHQTNDNLTDENTITLTMSNREEIEAIRPHAYFKVREDGAGLINGGGELEGKGVSGGGRVMADGAIEITMHPTGETTQG</sequence>
<protein>
    <submittedName>
        <fullName evidence="1">Uncharacterized protein</fullName>
    </submittedName>
</protein>
<proteinExistence type="predicted"/>
<dbReference type="EMBL" id="JAKKPZ010000513">
    <property type="protein sequence ID" value="KAI1694401.1"/>
    <property type="molecule type" value="Genomic_DNA"/>
</dbReference>
<gene>
    <name evidence="1" type="ORF">DdX_20135</name>
</gene>
<evidence type="ECO:0000313" key="2">
    <source>
        <dbReference type="Proteomes" id="UP001201812"/>
    </source>
</evidence>
<keyword evidence="2" id="KW-1185">Reference proteome</keyword>
<dbReference type="Proteomes" id="UP001201812">
    <property type="component" value="Unassembled WGS sequence"/>
</dbReference>
<comment type="caution">
    <text evidence="1">The sequence shown here is derived from an EMBL/GenBank/DDBJ whole genome shotgun (WGS) entry which is preliminary data.</text>
</comment>
<dbReference type="AlphaFoldDB" id="A0AAD4MGP7"/>
<name>A0AAD4MGP7_9BILA</name>
<evidence type="ECO:0000313" key="1">
    <source>
        <dbReference type="EMBL" id="KAI1694401.1"/>
    </source>
</evidence>
<accession>A0AAD4MGP7</accession>